<dbReference type="Proteomes" id="UP001165367">
    <property type="component" value="Unassembled WGS sequence"/>
</dbReference>
<dbReference type="PANTHER" id="PTHR33540">
    <property type="entry name" value="TRNA THREONYLCARBAMOYLADENOSINE BIOSYNTHESIS PROTEIN TSAE"/>
    <property type="match status" value="1"/>
</dbReference>
<dbReference type="EMBL" id="JAKLTR010000005">
    <property type="protein sequence ID" value="MCG2614564.1"/>
    <property type="molecule type" value="Genomic_DNA"/>
</dbReference>
<dbReference type="RefSeq" id="WP_237871099.1">
    <property type="nucleotide sequence ID" value="NZ_JAKLTR010000005.1"/>
</dbReference>
<keyword evidence="6" id="KW-0479">Metal-binding</keyword>
<comment type="subcellular location">
    <subcellularLocation>
        <location evidence="1">Cytoplasm</location>
    </subcellularLocation>
</comment>
<evidence type="ECO:0000256" key="4">
    <source>
        <dbReference type="ARBA" id="ARBA00022490"/>
    </source>
</evidence>
<keyword evidence="4" id="KW-0963">Cytoplasm</keyword>
<evidence type="ECO:0000256" key="6">
    <source>
        <dbReference type="ARBA" id="ARBA00022723"/>
    </source>
</evidence>
<evidence type="ECO:0000256" key="8">
    <source>
        <dbReference type="ARBA" id="ARBA00022840"/>
    </source>
</evidence>
<organism evidence="11 12">
    <name type="scientific">Terrimonas ginsenosidimutans</name>
    <dbReference type="NCBI Taxonomy" id="2908004"/>
    <lineage>
        <taxon>Bacteria</taxon>
        <taxon>Pseudomonadati</taxon>
        <taxon>Bacteroidota</taxon>
        <taxon>Chitinophagia</taxon>
        <taxon>Chitinophagales</taxon>
        <taxon>Chitinophagaceae</taxon>
        <taxon>Terrimonas</taxon>
    </lineage>
</organism>
<gene>
    <name evidence="11" type="primary">tsaE</name>
    <name evidence="11" type="ORF">LZZ85_09740</name>
</gene>
<evidence type="ECO:0000313" key="11">
    <source>
        <dbReference type="EMBL" id="MCG2614564.1"/>
    </source>
</evidence>
<evidence type="ECO:0000256" key="9">
    <source>
        <dbReference type="ARBA" id="ARBA00022842"/>
    </source>
</evidence>
<keyword evidence="5" id="KW-0819">tRNA processing</keyword>
<dbReference type="InterPro" id="IPR003442">
    <property type="entry name" value="T6A_TsaE"/>
</dbReference>
<evidence type="ECO:0000256" key="2">
    <source>
        <dbReference type="ARBA" id="ARBA00007599"/>
    </source>
</evidence>
<evidence type="ECO:0000256" key="5">
    <source>
        <dbReference type="ARBA" id="ARBA00022694"/>
    </source>
</evidence>
<dbReference type="Gene3D" id="3.40.50.300">
    <property type="entry name" value="P-loop containing nucleotide triphosphate hydrolases"/>
    <property type="match status" value="1"/>
</dbReference>
<evidence type="ECO:0000256" key="10">
    <source>
        <dbReference type="ARBA" id="ARBA00032441"/>
    </source>
</evidence>
<evidence type="ECO:0000256" key="3">
    <source>
        <dbReference type="ARBA" id="ARBA00019010"/>
    </source>
</evidence>
<comment type="similarity">
    <text evidence="2">Belongs to the TsaE family.</text>
</comment>
<accession>A0ABS9KQI8</accession>
<comment type="caution">
    <text evidence="11">The sequence shown here is derived from an EMBL/GenBank/DDBJ whole genome shotgun (WGS) entry which is preliminary data.</text>
</comment>
<evidence type="ECO:0000313" key="12">
    <source>
        <dbReference type="Proteomes" id="UP001165367"/>
    </source>
</evidence>
<name>A0ABS9KQI8_9BACT</name>
<keyword evidence="7" id="KW-0547">Nucleotide-binding</keyword>
<proteinExistence type="inferred from homology"/>
<dbReference type="Pfam" id="PF02367">
    <property type="entry name" value="TsaE"/>
    <property type="match status" value="1"/>
</dbReference>
<dbReference type="NCBIfam" id="TIGR00150">
    <property type="entry name" value="T6A_YjeE"/>
    <property type="match status" value="1"/>
</dbReference>
<keyword evidence="9" id="KW-0460">Magnesium</keyword>
<dbReference type="InterPro" id="IPR027417">
    <property type="entry name" value="P-loop_NTPase"/>
</dbReference>
<keyword evidence="8" id="KW-0067">ATP-binding</keyword>
<protein>
    <recommendedName>
        <fullName evidence="3">tRNA threonylcarbamoyladenosine biosynthesis protein TsaE</fullName>
    </recommendedName>
    <alternativeName>
        <fullName evidence="10">t(6)A37 threonylcarbamoyladenosine biosynthesis protein TsaE</fullName>
    </alternativeName>
</protein>
<reference evidence="11" key="1">
    <citation type="submission" date="2022-01" db="EMBL/GenBank/DDBJ databases">
        <authorList>
            <person name="Jo J.-H."/>
            <person name="Im W.-T."/>
        </authorList>
    </citation>
    <scope>NUCLEOTIDE SEQUENCE</scope>
    <source>
        <strain evidence="11">NA20</strain>
    </source>
</reference>
<evidence type="ECO:0000256" key="7">
    <source>
        <dbReference type="ARBA" id="ARBA00022741"/>
    </source>
</evidence>
<evidence type="ECO:0000256" key="1">
    <source>
        <dbReference type="ARBA" id="ARBA00004496"/>
    </source>
</evidence>
<keyword evidence="12" id="KW-1185">Reference proteome</keyword>
<dbReference type="PANTHER" id="PTHR33540:SF2">
    <property type="entry name" value="TRNA THREONYLCARBAMOYLADENOSINE BIOSYNTHESIS PROTEIN TSAE"/>
    <property type="match status" value="1"/>
</dbReference>
<sequence length="146" mass="16300">MEFIYSLETIAEIATQFWKSFDGVGVFALHGEMGAGKTTLVHALCEAKKVKDVVGSPTFSIINEYAFETAGTGTGKIFHIDLYRLRDEEEAIRAGVEDCLYSDHISLVEWPERAPGIFPENTVHVYISVVDSVTRRMRIVDLSAVR</sequence>
<dbReference type="SUPFAM" id="SSF52540">
    <property type="entry name" value="P-loop containing nucleoside triphosphate hydrolases"/>
    <property type="match status" value="1"/>
</dbReference>